<reference evidence="2" key="1">
    <citation type="submission" date="2023-12" db="EMBL/GenBank/DDBJ databases">
        <title>Fervidustalea candida gen. nov., sp. nov., a novel member of the family Paenibacillaceae isolated from a geothermal area.</title>
        <authorList>
            <person name="Li W.-J."/>
            <person name="Jiao J.-Y."/>
            <person name="Chen Y."/>
        </authorList>
    </citation>
    <scope>NUCLEOTIDE SEQUENCE</scope>
    <source>
        <strain evidence="2">SYSU GA230002</strain>
    </source>
</reference>
<dbReference type="PROSITE" id="PS51819">
    <property type="entry name" value="VOC"/>
    <property type="match status" value="2"/>
</dbReference>
<dbReference type="InterPro" id="IPR029068">
    <property type="entry name" value="Glyas_Bleomycin-R_OHBP_Dase"/>
</dbReference>
<dbReference type="Proteomes" id="UP001310386">
    <property type="component" value="Unassembled WGS sequence"/>
</dbReference>
<dbReference type="Gene3D" id="3.10.180.10">
    <property type="entry name" value="2,3-Dihydroxybiphenyl 1,2-Dioxygenase, domain 1"/>
    <property type="match status" value="2"/>
</dbReference>
<proteinExistence type="predicted"/>
<dbReference type="InterPro" id="IPR037523">
    <property type="entry name" value="VOC_core"/>
</dbReference>
<keyword evidence="3" id="KW-1185">Reference proteome</keyword>
<accession>A0ABU5ZMB5</accession>
<evidence type="ECO:0000259" key="1">
    <source>
        <dbReference type="PROSITE" id="PS51819"/>
    </source>
</evidence>
<dbReference type="RefSeq" id="WP_371755787.1">
    <property type="nucleotide sequence ID" value="NZ_JAYJLD010000044.1"/>
</dbReference>
<feature type="domain" description="VOC" evidence="1">
    <location>
        <begin position="13"/>
        <end position="125"/>
    </location>
</feature>
<sequence>MTEFKEPIRDIAYLAHIELLTPKPDESLAFFRELMGMEAIHSERQSVFLRGWGDESLYSLKLTEAKHAGLGHVGLRSFSPAALDRRAQAIERSGLGIGWSDGDYGHGKTYRCTDADGHAVELYYEAEKYVAPPSLKPSLKNLPQKYAARGASVTSLDHINLFSSNVDGDSAFWQEKLGFRLSEQAITDQGSKVTAWLHVTNKSYDLAISLDKTGTKGRFHHAAFKVESSEMVLRAADIFLDHGIFIEASPSKHVAGQTMFVYVYEPGGNRIEVCSGGFLILSPDWETITWTPQERKKGLAWGNPLPATFHTYGTPVINP</sequence>
<organism evidence="2 3">
    <name type="scientific">Ferviditalea candida</name>
    <dbReference type="NCBI Taxonomy" id="3108399"/>
    <lineage>
        <taxon>Bacteria</taxon>
        <taxon>Bacillati</taxon>
        <taxon>Bacillota</taxon>
        <taxon>Bacilli</taxon>
        <taxon>Bacillales</taxon>
        <taxon>Paenibacillaceae</taxon>
        <taxon>Ferviditalea</taxon>
    </lineage>
</organism>
<dbReference type="InterPro" id="IPR051332">
    <property type="entry name" value="Fosfomycin_Res_Enzymes"/>
</dbReference>
<dbReference type="InterPro" id="IPR004360">
    <property type="entry name" value="Glyas_Fos-R_dOase_dom"/>
</dbReference>
<dbReference type="Pfam" id="PF00903">
    <property type="entry name" value="Glyoxalase"/>
    <property type="match status" value="2"/>
</dbReference>
<comment type="caution">
    <text evidence="2">The sequence shown here is derived from an EMBL/GenBank/DDBJ whole genome shotgun (WGS) entry which is preliminary data.</text>
</comment>
<dbReference type="PANTHER" id="PTHR36113">
    <property type="entry name" value="LYASE, PUTATIVE-RELATED-RELATED"/>
    <property type="match status" value="1"/>
</dbReference>
<dbReference type="SUPFAM" id="SSF54593">
    <property type="entry name" value="Glyoxalase/Bleomycin resistance protein/Dihydroxybiphenyl dioxygenase"/>
    <property type="match status" value="1"/>
</dbReference>
<protein>
    <submittedName>
        <fullName evidence="2">VOC family protein</fullName>
    </submittedName>
</protein>
<name>A0ABU5ZMB5_9BACL</name>
<dbReference type="PANTHER" id="PTHR36113:SF1">
    <property type="entry name" value="GLYOXALASE_BLEOMYCIN RESISTANCE PROTEIN_DIOXYGENASE"/>
    <property type="match status" value="1"/>
</dbReference>
<evidence type="ECO:0000313" key="3">
    <source>
        <dbReference type="Proteomes" id="UP001310386"/>
    </source>
</evidence>
<feature type="domain" description="VOC" evidence="1">
    <location>
        <begin position="155"/>
        <end position="276"/>
    </location>
</feature>
<dbReference type="EMBL" id="JAYJLD010000044">
    <property type="protein sequence ID" value="MEB3103658.1"/>
    <property type="molecule type" value="Genomic_DNA"/>
</dbReference>
<gene>
    <name evidence="2" type="ORF">VF724_18635</name>
</gene>
<evidence type="ECO:0000313" key="2">
    <source>
        <dbReference type="EMBL" id="MEB3103658.1"/>
    </source>
</evidence>